<name>A0A447NJ76_SALET</name>
<gene>
    <name evidence="1" type="ORF">NCTC7406_00817</name>
</gene>
<accession>A0A447NJ76</accession>
<organism evidence="1 2">
    <name type="scientific">Salmonella enterica subsp. enterica serovar Sanjuan</name>
    <dbReference type="NCBI Taxonomy" id="1160765"/>
    <lineage>
        <taxon>Bacteria</taxon>
        <taxon>Pseudomonadati</taxon>
        <taxon>Pseudomonadota</taxon>
        <taxon>Gammaproteobacteria</taxon>
        <taxon>Enterobacterales</taxon>
        <taxon>Enterobacteriaceae</taxon>
        <taxon>Salmonella</taxon>
    </lineage>
</organism>
<dbReference type="EMBL" id="LR134142">
    <property type="protein sequence ID" value="VEA03344.1"/>
    <property type="molecule type" value="Genomic_DNA"/>
</dbReference>
<evidence type="ECO:0000313" key="1">
    <source>
        <dbReference type="EMBL" id="VEA03344.1"/>
    </source>
</evidence>
<dbReference type="AlphaFoldDB" id="A0A447NJ76"/>
<sequence length="146" mass="16822">MAVTYRLKDHPDVTILFQDASFQYPEMLPETERGGDRIENYSAKDFIKWMWSTTYLPSGDKKIQWSTIEMDGRKGTGSFMKSTARDGHIDYGYVGFVRGDPQDSTRKPDLQVYVVSYGNMTRGYPRMTPDELKALAEHIVNSVKHR</sequence>
<evidence type="ECO:0000313" key="2">
    <source>
        <dbReference type="Proteomes" id="UP000276345"/>
    </source>
</evidence>
<proteinExistence type="predicted"/>
<dbReference type="Proteomes" id="UP000276345">
    <property type="component" value="Chromosome"/>
</dbReference>
<reference evidence="1 2" key="1">
    <citation type="submission" date="2018-12" db="EMBL/GenBank/DDBJ databases">
        <authorList>
            <consortium name="Pathogen Informatics"/>
        </authorList>
    </citation>
    <scope>NUCLEOTIDE SEQUENCE [LARGE SCALE GENOMIC DNA]</scope>
    <source>
        <strain evidence="1 2">NCTC7406</strain>
    </source>
</reference>
<protein>
    <submittedName>
        <fullName evidence="1">Uncharacterized protein</fullName>
    </submittedName>
</protein>